<dbReference type="CDD" id="cd05467">
    <property type="entry name" value="CBM20"/>
    <property type="match status" value="1"/>
</dbReference>
<evidence type="ECO:0000313" key="3">
    <source>
        <dbReference type="Proteomes" id="UP000815325"/>
    </source>
</evidence>
<dbReference type="PANTHER" id="PTHR15048:SF0">
    <property type="entry name" value="STARCH-BINDING DOMAIN-CONTAINING PROTEIN 1"/>
    <property type="match status" value="1"/>
</dbReference>
<gene>
    <name evidence="2" type="ORF">DUNSADRAFT_9449</name>
</gene>
<sequence length="278" mass="29879">MPAQELFVTGQGNEALGEWVPPDGIKLSWTEGHQWRSTQPVRAPLDSVLQFKVVLLRGSNYIYEPGPDRVIECAAAASAVGPHMEVLCQWGGQPCQLLPAPSPHGTIESAEAAPAAEEQHAALPVEPLQFAEASMAAETAPASNSQQAPAHPILCTITVPFFETQLGQYLVVVGSSEKLGDWVPESGLPMQWQPGHAWKAELPLTAGEDVEFKLAWFNGGAWVWEEGPNRTLNSLNGYITEKEGVIPQNTSVCGIEVSEAELETCLSCNLVVAEVCVC</sequence>
<dbReference type="Pfam" id="PF00686">
    <property type="entry name" value="CBM_20"/>
    <property type="match status" value="2"/>
</dbReference>
<comment type="caution">
    <text evidence="2">The sequence shown here is derived from an EMBL/GenBank/DDBJ whole genome shotgun (WGS) entry which is preliminary data.</text>
</comment>
<dbReference type="InterPro" id="IPR013783">
    <property type="entry name" value="Ig-like_fold"/>
</dbReference>
<feature type="domain" description="CBM20" evidence="1">
    <location>
        <begin position="1"/>
        <end position="92"/>
    </location>
</feature>
<dbReference type="PANTHER" id="PTHR15048">
    <property type="entry name" value="STARCH-BINDING DOMAIN-CONTAINING PROTEIN 1"/>
    <property type="match status" value="1"/>
</dbReference>
<dbReference type="Proteomes" id="UP000815325">
    <property type="component" value="Unassembled WGS sequence"/>
</dbReference>
<keyword evidence="3" id="KW-1185">Reference proteome</keyword>
<dbReference type="InterPro" id="IPR013784">
    <property type="entry name" value="Carb-bd-like_fold"/>
</dbReference>
<name>A0ABQ7FSE8_DUNSA</name>
<feature type="non-terminal residue" evidence="2">
    <location>
        <position position="278"/>
    </location>
</feature>
<dbReference type="SUPFAM" id="SSF49452">
    <property type="entry name" value="Starch-binding domain-like"/>
    <property type="match status" value="2"/>
</dbReference>
<evidence type="ECO:0000313" key="2">
    <source>
        <dbReference type="EMBL" id="KAF5825486.1"/>
    </source>
</evidence>
<dbReference type="InterPro" id="IPR002044">
    <property type="entry name" value="CBM20"/>
</dbReference>
<dbReference type="PROSITE" id="PS51166">
    <property type="entry name" value="CBM20"/>
    <property type="match status" value="2"/>
</dbReference>
<feature type="domain" description="CBM20" evidence="1">
    <location>
        <begin position="147"/>
        <end position="249"/>
    </location>
</feature>
<reference evidence="2" key="1">
    <citation type="submission" date="2017-08" db="EMBL/GenBank/DDBJ databases">
        <authorList>
            <person name="Polle J.E."/>
            <person name="Barry K."/>
            <person name="Cushman J."/>
            <person name="Schmutz J."/>
            <person name="Tran D."/>
            <person name="Hathwaick L.T."/>
            <person name="Yim W.C."/>
            <person name="Jenkins J."/>
            <person name="Mckie-Krisberg Z.M."/>
            <person name="Prochnik S."/>
            <person name="Lindquist E."/>
            <person name="Dockter R.B."/>
            <person name="Adam C."/>
            <person name="Molina H."/>
            <person name="Bunkerborg J."/>
            <person name="Jin E."/>
            <person name="Buchheim M."/>
            <person name="Magnuson J."/>
        </authorList>
    </citation>
    <scope>NUCLEOTIDE SEQUENCE</scope>
    <source>
        <strain evidence="2">CCAP 19/18</strain>
    </source>
</reference>
<dbReference type="SMART" id="SM01065">
    <property type="entry name" value="CBM_2"/>
    <property type="match status" value="1"/>
</dbReference>
<evidence type="ECO:0000259" key="1">
    <source>
        <dbReference type="PROSITE" id="PS51166"/>
    </source>
</evidence>
<protein>
    <recommendedName>
        <fullName evidence="1">CBM20 domain-containing protein</fullName>
    </recommendedName>
</protein>
<dbReference type="EMBL" id="MU072867">
    <property type="protein sequence ID" value="KAF5825486.1"/>
    <property type="molecule type" value="Genomic_DNA"/>
</dbReference>
<organism evidence="2 3">
    <name type="scientific">Dunaliella salina</name>
    <name type="common">Green alga</name>
    <name type="synonym">Protococcus salinus</name>
    <dbReference type="NCBI Taxonomy" id="3046"/>
    <lineage>
        <taxon>Eukaryota</taxon>
        <taxon>Viridiplantae</taxon>
        <taxon>Chlorophyta</taxon>
        <taxon>core chlorophytes</taxon>
        <taxon>Chlorophyceae</taxon>
        <taxon>CS clade</taxon>
        <taxon>Chlamydomonadales</taxon>
        <taxon>Dunaliellaceae</taxon>
        <taxon>Dunaliella</taxon>
    </lineage>
</organism>
<accession>A0ABQ7FSE8</accession>
<dbReference type="Gene3D" id="2.60.40.10">
    <property type="entry name" value="Immunoglobulins"/>
    <property type="match status" value="2"/>
</dbReference>
<proteinExistence type="predicted"/>